<reference evidence="1 2" key="1">
    <citation type="journal article" date="2021" name="Nat. Plants">
        <title>The Taxus genome provides insights into paclitaxel biosynthesis.</title>
        <authorList>
            <person name="Xiong X."/>
            <person name="Gou J."/>
            <person name="Liao Q."/>
            <person name="Li Y."/>
            <person name="Zhou Q."/>
            <person name="Bi G."/>
            <person name="Li C."/>
            <person name="Du R."/>
            <person name="Wang X."/>
            <person name="Sun T."/>
            <person name="Guo L."/>
            <person name="Liang H."/>
            <person name="Lu P."/>
            <person name="Wu Y."/>
            <person name="Zhang Z."/>
            <person name="Ro D.K."/>
            <person name="Shang Y."/>
            <person name="Huang S."/>
            <person name="Yan J."/>
        </authorList>
    </citation>
    <scope>NUCLEOTIDE SEQUENCE [LARGE SCALE GENOMIC DNA]</scope>
    <source>
        <strain evidence="1">Ta-2019</strain>
    </source>
</reference>
<dbReference type="EMBL" id="JAHRHJ020000008">
    <property type="protein sequence ID" value="KAH9306941.1"/>
    <property type="molecule type" value="Genomic_DNA"/>
</dbReference>
<name>A0AA38FNH0_TAXCH</name>
<keyword evidence="2" id="KW-1185">Reference proteome</keyword>
<sequence>EKIVPVEFKGSQHAMEELSKIRVETLNGIKENLEVKINWVDDTLDAIDLKLEDMVSNKFKKSYSDLKIDFLLNSFEKNIQKDDFSYEIIKTMRKVENKITKLKARPL</sequence>
<feature type="non-terminal residue" evidence="1">
    <location>
        <position position="1"/>
    </location>
</feature>
<evidence type="ECO:0000313" key="1">
    <source>
        <dbReference type="EMBL" id="KAH9306941.1"/>
    </source>
</evidence>
<accession>A0AA38FNH0</accession>
<comment type="caution">
    <text evidence="1">The sequence shown here is derived from an EMBL/GenBank/DDBJ whole genome shotgun (WGS) entry which is preliminary data.</text>
</comment>
<gene>
    <name evidence="1" type="ORF">KI387_011345</name>
</gene>
<evidence type="ECO:0000313" key="2">
    <source>
        <dbReference type="Proteomes" id="UP000824469"/>
    </source>
</evidence>
<dbReference type="AlphaFoldDB" id="A0AA38FNH0"/>
<feature type="non-terminal residue" evidence="1">
    <location>
        <position position="107"/>
    </location>
</feature>
<organism evidence="1 2">
    <name type="scientific">Taxus chinensis</name>
    <name type="common">Chinese yew</name>
    <name type="synonym">Taxus wallichiana var. chinensis</name>
    <dbReference type="NCBI Taxonomy" id="29808"/>
    <lineage>
        <taxon>Eukaryota</taxon>
        <taxon>Viridiplantae</taxon>
        <taxon>Streptophyta</taxon>
        <taxon>Embryophyta</taxon>
        <taxon>Tracheophyta</taxon>
        <taxon>Spermatophyta</taxon>
        <taxon>Pinopsida</taxon>
        <taxon>Pinidae</taxon>
        <taxon>Conifers II</taxon>
        <taxon>Cupressales</taxon>
        <taxon>Taxaceae</taxon>
        <taxon>Taxus</taxon>
    </lineage>
</organism>
<protein>
    <submittedName>
        <fullName evidence="1">Uncharacterized protein</fullName>
    </submittedName>
</protein>
<proteinExistence type="predicted"/>
<dbReference type="Proteomes" id="UP000824469">
    <property type="component" value="Unassembled WGS sequence"/>
</dbReference>